<dbReference type="Gramene" id="OE9A035924T1">
    <property type="protein sequence ID" value="OE9A035924C1"/>
    <property type="gene ID" value="OE9A035924"/>
</dbReference>
<proteinExistence type="predicted"/>
<dbReference type="AlphaFoldDB" id="A0A8S0T596"/>
<keyword evidence="2" id="KW-1185">Reference proteome</keyword>
<dbReference type="EMBL" id="CACTIH010005669">
    <property type="protein sequence ID" value="CAA3000084.1"/>
    <property type="molecule type" value="Genomic_DNA"/>
</dbReference>
<evidence type="ECO:0000313" key="2">
    <source>
        <dbReference type="Proteomes" id="UP000594638"/>
    </source>
</evidence>
<organism evidence="1 2">
    <name type="scientific">Olea europaea subsp. europaea</name>
    <dbReference type="NCBI Taxonomy" id="158383"/>
    <lineage>
        <taxon>Eukaryota</taxon>
        <taxon>Viridiplantae</taxon>
        <taxon>Streptophyta</taxon>
        <taxon>Embryophyta</taxon>
        <taxon>Tracheophyta</taxon>
        <taxon>Spermatophyta</taxon>
        <taxon>Magnoliopsida</taxon>
        <taxon>eudicotyledons</taxon>
        <taxon>Gunneridae</taxon>
        <taxon>Pentapetalae</taxon>
        <taxon>asterids</taxon>
        <taxon>lamiids</taxon>
        <taxon>Lamiales</taxon>
        <taxon>Oleaceae</taxon>
        <taxon>Oleeae</taxon>
        <taxon>Olea</taxon>
    </lineage>
</organism>
<sequence length="114" mass="12476">MSGTRLGRGSDVAWFLGISMQFLGHGVQAISRTLPRLGRVLASVGTQPDFKAFVGSLWARCAGHVQDGLGRSLIFRHFWDSVCKPCPGLVMGKAEMKFDFQAILGSFVDTVYRP</sequence>
<reference evidence="1 2" key="1">
    <citation type="submission" date="2019-12" db="EMBL/GenBank/DDBJ databases">
        <authorList>
            <person name="Alioto T."/>
            <person name="Alioto T."/>
            <person name="Gomez Garrido J."/>
        </authorList>
    </citation>
    <scope>NUCLEOTIDE SEQUENCE [LARGE SCALE GENOMIC DNA]</scope>
</reference>
<evidence type="ECO:0000313" key="1">
    <source>
        <dbReference type="EMBL" id="CAA3000084.1"/>
    </source>
</evidence>
<dbReference type="Proteomes" id="UP000594638">
    <property type="component" value="Unassembled WGS sequence"/>
</dbReference>
<accession>A0A8S0T596</accession>
<protein>
    <submittedName>
        <fullName evidence="1">Uncharacterized protein</fullName>
    </submittedName>
</protein>
<gene>
    <name evidence="1" type="ORF">OLEA9_A035924</name>
</gene>
<comment type="caution">
    <text evidence="1">The sequence shown here is derived from an EMBL/GenBank/DDBJ whole genome shotgun (WGS) entry which is preliminary data.</text>
</comment>
<name>A0A8S0T596_OLEEU</name>